<feature type="chain" id="PRO_5046662294" evidence="1">
    <location>
        <begin position="19"/>
        <end position="67"/>
    </location>
</feature>
<evidence type="ECO:0000313" key="3">
    <source>
        <dbReference type="Proteomes" id="UP001165488"/>
    </source>
</evidence>
<keyword evidence="3" id="KW-1185">Reference proteome</keyword>
<feature type="signal peptide" evidence="1">
    <location>
        <begin position="1"/>
        <end position="18"/>
    </location>
</feature>
<evidence type="ECO:0000313" key="2">
    <source>
        <dbReference type="EMBL" id="MCH7399325.1"/>
    </source>
</evidence>
<keyword evidence="1" id="KW-0732">Signal</keyword>
<comment type="caution">
    <text evidence="2">The sequence shown here is derived from an EMBL/GenBank/DDBJ whole genome shotgun (WGS) entry which is preliminary data.</text>
</comment>
<gene>
    <name evidence="2" type="ORF">MM236_15090</name>
</gene>
<dbReference type="EMBL" id="JAKZGS010000014">
    <property type="protein sequence ID" value="MCH7399325.1"/>
    <property type="molecule type" value="Genomic_DNA"/>
</dbReference>
<organism evidence="2 3">
    <name type="scientific">Belliella calami</name>
    <dbReference type="NCBI Taxonomy" id="2923436"/>
    <lineage>
        <taxon>Bacteria</taxon>
        <taxon>Pseudomonadati</taxon>
        <taxon>Bacteroidota</taxon>
        <taxon>Cytophagia</taxon>
        <taxon>Cytophagales</taxon>
        <taxon>Cyclobacteriaceae</taxon>
        <taxon>Belliella</taxon>
    </lineage>
</organism>
<protein>
    <submittedName>
        <fullName evidence="2">Uncharacterized protein</fullName>
    </submittedName>
</protein>
<reference evidence="2" key="1">
    <citation type="submission" date="2022-03" db="EMBL/GenBank/DDBJ databases">
        <title>De novo assembled genomes of Belliella spp. (Cyclobacteriaceae) strains.</title>
        <authorList>
            <person name="Szabo A."/>
            <person name="Korponai K."/>
            <person name="Felfoldi T."/>
        </authorList>
    </citation>
    <scope>NUCLEOTIDE SEQUENCE</scope>
    <source>
        <strain evidence="2">DSM 107340</strain>
    </source>
</reference>
<accession>A0ABS9UT21</accession>
<name>A0ABS9UT21_9BACT</name>
<dbReference type="Proteomes" id="UP001165488">
    <property type="component" value="Unassembled WGS sequence"/>
</dbReference>
<dbReference type="RefSeq" id="WP_241275822.1">
    <property type="nucleotide sequence ID" value="NZ_JAKZGS010000014.1"/>
</dbReference>
<evidence type="ECO:0000256" key="1">
    <source>
        <dbReference type="SAM" id="SignalP"/>
    </source>
</evidence>
<proteinExistence type="predicted"/>
<sequence>MRKASLLFAILIGTSTLAFPCSGTYYACGGQDIQNMVMDMDENCSSGSHITIIDVCDNDHIYEVDKG</sequence>